<accession>A0ABZ2RDT1</accession>
<feature type="domain" description="Barstar (barnase inhibitor)" evidence="2">
    <location>
        <begin position="40"/>
        <end position="145"/>
    </location>
</feature>
<evidence type="ECO:0000313" key="4">
    <source>
        <dbReference type="Proteomes" id="UP001623384"/>
    </source>
</evidence>
<reference evidence="3 4" key="1">
    <citation type="submission" date="2024-03" db="EMBL/GenBank/DDBJ databases">
        <title>Rhodococcus navarretei sp. nov. and Pseudarthrobacter quantumdoti sp. nov., two new species with the ability to biosynthesize Quantum Dots isolated from soil samples at Union Glacier, Antarctica.</title>
        <authorList>
            <person name="Vargas M."/>
        </authorList>
    </citation>
    <scope>NUCLEOTIDE SEQUENCE [LARGE SCALE GENOMIC DNA]</scope>
    <source>
        <strain evidence="3 4">RC-2-3</strain>
    </source>
</reference>
<evidence type="ECO:0000313" key="3">
    <source>
        <dbReference type="EMBL" id="WXK94793.1"/>
    </source>
</evidence>
<dbReference type="RefSeq" id="WP_190612410.1">
    <property type="nucleotide sequence ID" value="NZ_CP148033.1"/>
</dbReference>
<name>A0ABZ2RDT1_9MICC</name>
<protein>
    <submittedName>
        <fullName evidence="3">Barstar family protein</fullName>
    </submittedName>
</protein>
<evidence type="ECO:0000259" key="2">
    <source>
        <dbReference type="Pfam" id="PF01337"/>
    </source>
</evidence>
<keyword evidence="4" id="KW-1185">Reference proteome</keyword>
<proteinExistence type="inferred from homology"/>
<gene>
    <name evidence="3" type="ORF">WHH00_08370</name>
</gene>
<dbReference type="Proteomes" id="UP001623384">
    <property type="component" value="Chromosome"/>
</dbReference>
<dbReference type="Gene3D" id="3.30.370.10">
    <property type="entry name" value="Barstar-like"/>
    <property type="match status" value="1"/>
</dbReference>
<evidence type="ECO:0000256" key="1">
    <source>
        <dbReference type="ARBA" id="ARBA00006845"/>
    </source>
</evidence>
<dbReference type="SUPFAM" id="SSF52038">
    <property type="entry name" value="Barstar-related"/>
    <property type="match status" value="1"/>
</dbReference>
<dbReference type="EMBL" id="CP148033">
    <property type="protein sequence ID" value="WXK94793.1"/>
    <property type="molecule type" value="Genomic_DNA"/>
</dbReference>
<organism evidence="3 4">
    <name type="scientific">Pseudarthrobacter quantipunctorum</name>
    <dbReference type="NCBI Taxonomy" id="3128980"/>
    <lineage>
        <taxon>Bacteria</taxon>
        <taxon>Bacillati</taxon>
        <taxon>Actinomycetota</taxon>
        <taxon>Actinomycetes</taxon>
        <taxon>Micrococcales</taxon>
        <taxon>Micrococcaceae</taxon>
        <taxon>Pseudarthrobacter</taxon>
    </lineage>
</organism>
<dbReference type="InterPro" id="IPR000468">
    <property type="entry name" value="Barstar"/>
</dbReference>
<dbReference type="InterPro" id="IPR035905">
    <property type="entry name" value="Barstar-like_sf"/>
</dbReference>
<sequence>MKNPTDFLEVPTSPSFQVLVSDPGAADTLARGWADNGLLVRIVRGAKMRTTTAAMDEMAAALQFPYYFSENWAALDDCLSDMDWLLPAPAIVLLVRNAGQVLADEDPHQLVILARTLADAINEYAAPVALGEWWDRPAVPFHVVLQADEHGQEALVARWEAAGAQTSVRKP</sequence>
<dbReference type="Pfam" id="PF01337">
    <property type="entry name" value="Barstar"/>
    <property type="match status" value="1"/>
</dbReference>
<comment type="similarity">
    <text evidence="1">Belongs to the barstar family.</text>
</comment>